<accession>G9N0I8</accession>
<dbReference type="EMBL" id="ABDF02000082">
    <property type="protein sequence ID" value="EHK19870.1"/>
    <property type="molecule type" value="Genomic_DNA"/>
</dbReference>
<dbReference type="eggNOG" id="ENOG502T3AU">
    <property type="taxonomic scope" value="Eukaryota"/>
</dbReference>
<comment type="caution">
    <text evidence="1">The sequence shown here is derived from an EMBL/GenBank/DDBJ whole genome shotgun (WGS) entry which is preliminary data.</text>
</comment>
<dbReference type="OrthoDB" id="5152837at2759"/>
<evidence type="ECO:0000313" key="2">
    <source>
        <dbReference type="Proteomes" id="UP000007115"/>
    </source>
</evidence>
<dbReference type="OMA" id="ATWIVTH"/>
<proteinExistence type="predicted"/>
<evidence type="ECO:0000313" key="1">
    <source>
        <dbReference type="EMBL" id="EHK19870.1"/>
    </source>
</evidence>
<dbReference type="HOGENOM" id="CLU_1635633_0_0_1"/>
<dbReference type="RefSeq" id="XP_013954067.1">
    <property type="nucleotide sequence ID" value="XM_014098592.1"/>
</dbReference>
<dbReference type="InterPro" id="IPR011009">
    <property type="entry name" value="Kinase-like_dom_sf"/>
</dbReference>
<evidence type="ECO:0008006" key="3">
    <source>
        <dbReference type="Google" id="ProtNLM"/>
    </source>
</evidence>
<keyword evidence="2" id="KW-1185">Reference proteome</keyword>
<dbReference type="SUPFAM" id="SSF56112">
    <property type="entry name" value="Protein kinase-like (PK-like)"/>
    <property type="match status" value="1"/>
</dbReference>
<dbReference type="GeneID" id="25797045"/>
<protein>
    <recommendedName>
        <fullName evidence="3">Protein kinase domain-containing protein</fullName>
    </recommendedName>
</protein>
<dbReference type="Gene3D" id="1.10.510.10">
    <property type="entry name" value="Transferase(Phosphotransferase) domain 1"/>
    <property type="match status" value="1"/>
</dbReference>
<sequence length="162" mass="18112">MARKGSQARPTDVEDGATTVTAGMPVYLDQHPISHYEPMGHTGTAWIGLHRQYSSRQLAVVQTVYQTTALDIQRFVQLAHLHIARPIALYSTGVEMYVAYEYIELDLYDLLPLSETEVAAIMSQILDAVHYLIQNQVGFRIATIRVSAKGYVKIASSARLEF</sequence>
<gene>
    <name evidence="1" type="ORF">TRIVIDRAFT_68151</name>
</gene>
<name>G9N0I8_HYPVG</name>
<dbReference type="InParanoid" id="G9N0I8"/>
<dbReference type="STRING" id="413071.G9N0I8"/>
<dbReference type="VEuPathDB" id="FungiDB:TRIVIDRAFT_68151"/>
<reference evidence="1 2" key="1">
    <citation type="journal article" date="2011" name="Genome Biol.">
        <title>Comparative genome sequence analysis underscores mycoparasitism as the ancestral life style of Trichoderma.</title>
        <authorList>
            <person name="Kubicek C.P."/>
            <person name="Herrera-Estrella A."/>
            <person name="Seidl-Seiboth V."/>
            <person name="Martinez D.A."/>
            <person name="Druzhinina I.S."/>
            <person name="Thon M."/>
            <person name="Zeilinger S."/>
            <person name="Casas-Flores S."/>
            <person name="Horwitz B.A."/>
            <person name="Mukherjee P.K."/>
            <person name="Mukherjee M."/>
            <person name="Kredics L."/>
            <person name="Alcaraz L.D."/>
            <person name="Aerts A."/>
            <person name="Antal Z."/>
            <person name="Atanasova L."/>
            <person name="Cervantes-Badillo M.G."/>
            <person name="Challacombe J."/>
            <person name="Chertkov O."/>
            <person name="McCluskey K."/>
            <person name="Coulpier F."/>
            <person name="Deshpande N."/>
            <person name="von Doehren H."/>
            <person name="Ebbole D.J."/>
            <person name="Esquivel-Naranjo E.U."/>
            <person name="Fekete E."/>
            <person name="Flipphi M."/>
            <person name="Glaser F."/>
            <person name="Gomez-Rodriguez E.Y."/>
            <person name="Gruber S."/>
            <person name="Han C."/>
            <person name="Henrissat B."/>
            <person name="Hermosa R."/>
            <person name="Hernandez-Onate M."/>
            <person name="Karaffa L."/>
            <person name="Kosti I."/>
            <person name="Le Crom S."/>
            <person name="Lindquist E."/>
            <person name="Lucas S."/>
            <person name="Luebeck M."/>
            <person name="Luebeck P.S."/>
            <person name="Margeot A."/>
            <person name="Metz B."/>
            <person name="Misra M."/>
            <person name="Nevalainen H."/>
            <person name="Omann M."/>
            <person name="Packer N."/>
            <person name="Perrone G."/>
            <person name="Uresti-Rivera E.E."/>
            <person name="Salamov A."/>
            <person name="Schmoll M."/>
            <person name="Seiboth B."/>
            <person name="Shapiro H."/>
            <person name="Sukno S."/>
            <person name="Tamayo-Ramos J.A."/>
            <person name="Tisch D."/>
            <person name="Wiest A."/>
            <person name="Wilkinson H.H."/>
            <person name="Zhang M."/>
            <person name="Coutinho P.M."/>
            <person name="Kenerley C.M."/>
            <person name="Monte E."/>
            <person name="Baker S.E."/>
            <person name="Grigoriev I.V."/>
        </authorList>
    </citation>
    <scope>NUCLEOTIDE SEQUENCE [LARGE SCALE GENOMIC DNA]</scope>
    <source>
        <strain evidence="2">Gv29-8 / FGSC 10586</strain>
    </source>
</reference>
<dbReference type="Proteomes" id="UP000007115">
    <property type="component" value="Unassembled WGS sequence"/>
</dbReference>
<dbReference type="AlphaFoldDB" id="G9N0I8"/>
<organism evidence="1 2">
    <name type="scientific">Hypocrea virens (strain Gv29-8 / FGSC 10586)</name>
    <name type="common">Gliocladium virens</name>
    <name type="synonym">Trichoderma virens</name>
    <dbReference type="NCBI Taxonomy" id="413071"/>
    <lineage>
        <taxon>Eukaryota</taxon>
        <taxon>Fungi</taxon>
        <taxon>Dikarya</taxon>
        <taxon>Ascomycota</taxon>
        <taxon>Pezizomycotina</taxon>
        <taxon>Sordariomycetes</taxon>
        <taxon>Hypocreomycetidae</taxon>
        <taxon>Hypocreales</taxon>
        <taxon>Hypocreaceae</taxon>
        <taxon>Trichoderma</taxon>
    </lineage>
</organism>